<dbReference type="AlphaFoldDB" id="A0A922SM34"/>
<comment type="caution">
    <text evidence="2">The sequence shown here is derived from an EMBL/GenBank/DDBJ whole genome shotgun (WGS) entry which is preliminary data.</text>
</comment>
<evidence type="ECO:0000256" key="1">
    <source>
        <dbReference type="SAM" id="MobiDB-lite"/>
    </source>
</evidence>
<organism evidence="2 3">
    <name type="scientific">Spodoptera exigua</name>
    <name type="common">Beet armyworm</name>
    <name type="synonym">Noctua fulgens</name>
    <dbReference type="NCBI Taxonomy" id="7107"/>
    <lineage>
        <taxon>Eukaryota</taxon>
        <taxon>Metazoa</taxon>
        <taxon>Ecdysozoa</taxon>
        <taxon>Arthropoda</taxon>
        <taxon>Hexapoda</taxon>
        <taxon>Insecta</taxon>
        <taxon>Pterygota</taxon>
        <taxon>Neoptera</taxon>
        <taxon>Endopterygota</taxon>
        <taxon>Lepidoptera</taxon>
        <taxon>Glossata</taxon>
        <taxon>Ditrysia</taxon>
        <taxon>Noctuoidea</taxon>
        <taxon>Noctuidae</taxon>
        <taxon>Amphipyrinae</taxon>
        <taxon>Spodoptera</taxon>
    </lineage>
</organism>
<protein>
    <submittedName>
        <fullName evidence="2">Uncharacterized protein</fullName>
    </submittedName>
</protein>
<name>A0A922SM34_SPOEX</name>
<reference evidence="2" key="1">
    <citation type="journal article" date="2021" name="G3 (Bethesda)">
        <title>Genome and transcriptome analysis of the beet armyworm Spodoptera exigua reveals targets for pest control. .</title>
        <authorList>
            <person name="Simon S."/>
            <person name="Breeschoten T."/>
            <person name="Jansen H.J."/>
            <person name="Dirks R.P."/>
            <person name="Schranz M.E."/>
            <person name="Ros V.I.D."/>
        </authorList>
    </citation>
    <scope>NUCLEOTIDE SEQUENCE</scope>
    <source>
        <strain evidence="2">TB_SE_WUR_2020</strain>
    </source>
</reference>
<gene>
    <name evidence="2" type="ORF">HF086_016650</name>
</gene>
<evidence type="ECO:0000313" key="3">
    <source>
        <dbReference type="Proteomes" id="UP000814243"/>
    </source>
</evidence>
<accession>A0A922SM34</accession>
<dbReference type="Proteomes" id="UP000814243">
    <property type="component" value="Unassembled WGS sequence"/>
</dbReference>
<proteinExistence type="predicted"/>
<dbReference type="EMBL" id="JACEFF010000172">
    <property type="protein sequence ID" value="KAH9642845.1"/>
    <property type="molecule type" value="Genomic_DNA"/>
</dbReference>
<evidence type="ECO:0000313" key="2">
    <source>
        <dbReference type="EMBL" id="KAH9642845.1"/>
    </source>
</evidence>
<sequence>MSSRIDLIMSKVRQNLEDSQAPETVPDLLCAEVMPVSPNYSYSFVDNSDCSENDLGNDSLLKVCRKKIVEVKPIHETTFNIERSSSPYAAKKTVEVEPLHESSSFLSDMELPTRITPVMTTEKRIPQRMSCNEPSTSHVTNYLSDNEGDDLPNDFDSDDSVNDKDYYCITEDLDTSSDTSIEENCVLKQRKSKLKLQNQTKCVKRAETEGNIQDFGDEIDEETNTQENRVETETITSGFVQAITEKDIVQETDNLMTNNEETQAISIIQRNTVNEVTKNTLTKRGTIRKRKIIEESTAEREEKKKDMIEKLSLKEPCKSTCKKLCTNK</sequence>
<feature type="compositionally biased region" description="Polar residues" evidence="1">
    <location>
        <begin position="129"/>
        <end position="144"/>
    </location>
</feature>
<feature type="region of interest" description="Disordered" evidence="1">
    <location>
        <begin position="127"/>
        <end position="153"/>
    </location>
</feature>